<reference evidence="2" key="2">
    <citation type="journal article" date="2017" name="J. Anim. Genet.">
        <title>Multiple reference genome sequences of hot pepper reveal the massive evolution of plant disease resistance genes by retroduplication.</title>
        <authorList>
            <person name="Kim S."/>
            <person name="Park J."/>
            <person name="Yeom S.-I."/>
            <person name="Kim Y.-M."/>
            <person name="Seo E."/>
            <person name="Kim K.-T."/>
            <person name="Kim M.-S."/>
            <person name="Lee J.M."/>
            <person name="Cheong K."/>
            <person name="Shin H.-S."/>
            <person name="Kim S.-B."/>
            <person name="Han K."/>
            <person name="Lee J."/>
            <person name="Park M."/>
            <person name="Lee H.-A."/>
            <person name="Lee H.-Y."/>
            <person name="Lee Y."/>
            <person name="Oh S."/>
            <person name="Lee J.H."/>
            <person name="Choi E."/>
            <person name="Choi E."/>
            <person name="Lee S.E."/>
            <person name="Jeon J."/>
            <person name="Kim H."/>
            <person name="Choi G."/>
            <person name="Song H."/>
            <person name="Lee J."/>
            <person name="Lee S.-C."/>
            <person name="Kwon J.-K."/>
            <person name="Lee H.-Y."/>
            <person name="Koo N."/>
            <person name="Hong Y."/>
            <person name="Kim R.W."/>
            <person name="Kang W.-H."/>
            <person name="Huh J.H."/>
            <person name="Kang B.-C."/>
            <person name="Yang T.-J."/>
            <person name="Lee Y.-H."/>
            <person name="Bennetzen J.L."/>
            <person name="Choi D."/>
        </authorList>
    </citation>
    <scope>NUCLEOTIDE SEQUENCE [LARGE SCALE GENOMIC DNA]</scope>
    <source>
        <strain evidence="2">cv. PBC81</strain>
    </source>
</reference>
<gene>
    <name evidence="1" type="ORF">CQW23_33816</name>
</gene>
<proteinExistence type="predicted"/>
<dbReference type="AlphaFoldDB" id="A0A2G2V0R9"/>
<accession>A0A2G2V0R9</accession>
<comment type="caution">
    <text evidence="1">The sequence shown here is derived from an EMBL/GenBank/DDBJ whole genome shotgun (WGS) entry which is preliminary data.</text>
</comment>
<evidence type="ECO:0000313" key="2">
    <source>
        <dbReference type="Proteomes" id="UP000224567"/>
    </source>
</evidence>
<dbReference type="PANTHER" id="PTHR47067">
    <property type="entry name" value="TPX2 (TARGETING PROTEIN FOR XKLP2) PROTEIN FAMILY-RELATED"/>
    <property type="match status" value="1"/>
</dbReference>
<keyword evidence="2" id="KW-1185">Reference proteome</keyword>
<evidence type="ECO:0000313" key="1">
    <source>
        <dbReference type="EMBL" id="PHT26572.1"/>
    </source>
</evidence>
<dbReference type="STRING" id="33114.A0A2G2V0R9"/>
<dbReference type="PANTHER" id="PTHR47067:SF6">
    <property type="entry name" value="PROTEIN WVD2-LIKE 7"/>
    <property type="match status" value="1"/>
</dbReference>
<reference evidence="1 2" key="1">
    <citation type="journal article" date="2017" name="Genome Biol.">
        <title>New reference genome sequences of hot pepper reveal the massive evolution of plant disease-resistance genes by retroduplication.</title>
        <authorList>
            <person name="Kim S."/>
            <person name="Park J."/>
            <person name="Yeom S.I."/>
            <person name="Kim Y.M."/>
            <person name="Seo E."/>
            <person name="Kim K.T."/>
            <person name="Kim M.S."/>
            <person name="Lee J.M."/>
            <person name="Cheong K."/>
            <person name="Shin H.S."/>
            <person name="Kim S.B."/>
            <person name="Han K."/>
            <person name="Lee J."/>
            <person name="Park M."/>
            <person name="Lee H.A."/>
            <person name="Lee H.Y."/>
            <person name="Lee Y."/>
            <person name="Oh S."/>
            <person name="Lee J.H."/>
            <person name="Choi E."/>
            <person name="Choi E."/>
            <person name="Lee S.E."/>
            <person name="Jeon J."/>
            <person name="Kim H."/>
            <person name="Choi G."/>
            <person name="Song H."/>
            <person name="Lee J."/>
            <person name="Lee S.C."/>
            <person name="Kwon J.K."/>
            <person name="Lee H.Y."/>
            <person name="Koo N."/>
            <person name="Hong Y."/>
            <person name="Kim R.W."/>
            <person name="Kang W.H."/>
            <person name="Huh J.H."/>
            <person name="Kang B.C."/>
            <person name="Yang T.J."/>
            <person name="Lee Y.H."/>
            <person name="Bennetzen J.L."/>
            <person name="Choi D."/>
        </authorList>
    </citation>
    <scope>NUCLEOTIDE SEQUENCE [LARGE SCALE GENOMIC DNA]</scope>
    <source>
        <strain evidence="2">cv. PBC81</strain>
    </source>
</reference>
<dbReference type="Proteomes" id="UP000224567">
    <property type="component" value="Unassembled WGS sequence"/>
</dbReference>
<dbReference type="OrthoDB" id="1291193at2759"/>
<protein>
    <submittedName>
        <fullName evidence="1">Uncharacterized protein</fullName>
    </submittedName>
</protein>
<organism evidence="1 2">
    <name type="scientific">Capsicum baccatum</name>
    <name type="common">Peruvian pepper</name>
    <dbReference type="NCBI Taxonomy" id="33114"/>
    <lineage>
        <taxon>Eukaryota</taxon>
        <taxon>Viridiplantae</taxon>
        <taxon>Streptophyta</taxon>
        <taxon>Embryophyta</taxon>
        <taxon>Tracheophyta</taxon>
        <taxon>Spermatophyta</taxon>
        <taxon>Magnoliopsida</taxon>
        <taxon>eudicotyledons</taxon>
        <taxon>Gunneridae</taxon>
        <taxon>Pentapetalae</taxon>
        <taxon>asterids</taxon>
        <taxon>lamiids</taxon>
        <taxon>Solanales</taxon>
        <taxon>Solanaceae</taxon>
        <taxon>Solanoideae</taxon>
        <taxon>Capsiceae</taxon>
        <taxon>Capsicum</taxon>
    </lineage>
</organism>
<name>A0A2G2V0R9_CAPBA</name>
<sequence length="148" mass="17425">MAGGIEEPFRLSFQVKLLLDLTLCYCHFQMHFYDSWQSGSISFGRFENEALCWERRSSFTHNKYLEEVEKYYKTGSVTKKKAYFEKLFRRRALLSQSSSDCQDGADFKQVMMDLRIQIIRGTLSMLMRFAILHALLKILIEQPLQIST</sequence>
<dbReference type="InterPro" id="IPR044216">
    <property type="entry name" value="WDL7"/>
</dbReference>
<dbReference type="EMBL" id="MLFT02000734">
    <property type="protein sequence ID" value="PHT26572.1"/>
    <property type="molecule type" value="Genomic_DNA"/>
</dbReference>